<name>A0A543PUJ4_9MICO</name>
<evidence type="ECO:0000313" key="2">
    <source>
        <dbReference type="EMBL" id="TQN47745.1"/>
    </source>
</evidence>
<evidence type="ECO:0000256" key="1">
    <source>
        <dbReference type="SAM" id="Phobius"/>
    </source>
</evidence>
<feature type="transmembrane region" description="Helical" evidence="1">
    <location>
        <begin position="88"/>
        <end position="118"/>
    </location>
</feature>
<comment type="caution">
    <text evidence="2">The sequence shown here is derived from an EMBL/GenBank/DDBJ whole genome shotgun (WGS) entry which is preliminary data.</text>
</comment>
<feature type="transmembrane region" description="Helical" evidence="1">
    <location>
        <begin position="56"/>
        <end position="76"/>
    </location>
</feature>
<keyword evidence="1" id="KW-0812">Transmembrane</keyword>
<feature type="transmembrane region" description="Helical" evidence="1">
    <location>
        <begin position="169"/>
        <end position="186"/>
    </location>
</feature>
<dbReference type="EMBL" id="VFQF01000001">
    <property type="protein sequence ID" value="TQN47745.1"/>
    <property type="molecule type" value="Genomic_DNA"/>
</dbReference>
<gene>
    <name evidence="2" type="ORF">FHX52_0860</name>
</gene>
<sequence>MSERAALRRLSTPRAAGFAGVVFALLFSTSLALLRSVTPEDPFAGAPWDEGGGGRIRIALSLMPFAGIAFLWFIGVIRDQLGELEDRFFASVFLGSGLLFLAMVFVSMAVAGALLAGISAGEGHVYAGDTVSFGRAVMLQVGNVYALRMAGVFMISLGTIWLRTGSMPRWLAAATYLLAAVLLLVINLSLWIALVFPAWVLVVSILILVRQRHSAAAG</sequence>
<reference evidence="2 3" key="1">
    <citation type="submission" date="2019-06" db="EMBL/GenBank/DDBJ databases">
        <title>Sequencing the genomes of 1000 actinobacteria strains.</title>
        <authorList>
            <person name="Klenk H.-P."/>
        </authorList>
    </citation>
    <scope>NUCLEOTIDE SEQUENCE [LARGE SCALE GENOMIC DNA]</scope>
    <source>
        <strain evidence="2 3">DSM 21776</strain>
    </source>
</reference>
<keyword evidence="1" id="KW-0472">Membrane</keyword>
<organism evidence="2 3">
    <name type="scientific">Humibacillus xanthopallidus</name>
    <dbReference type="NCBI Taxonomy" id="412689"/>
    <lineage>
        <taxon>Bacteria</taxon>
        <taxon>Bacillati</taxon>
        <taxon>Actinomycetota</taxon>
        <taxon>Actinomycetes</taxon>
        <taxon>Micrococcales</taxon>
        <taxon>Intrasporangiaceae</taxon>
        <taxon>Humibacillus</taxon>
    </lineage>
</organism>
<accession>A0A543PUJ4</accession>
<dbReference type="AlphaFoldDB" id="A0A543PUJ4"/>
<keyword evidence="1" id="KW-1133">Transmembrane helix</keyword>
<dbReference type="Proteomes" id="UP000320085">
    <property type="component" value="Unassembled WGS sequence"/>
</dbReference>
<feature type="transmembrane region" description="Helical" evidence="1">
    <location>
        <begin position="192"/>
        <end position="209"/>
    </location>
</feature>
<evidence type="ECO:0000313" key="3">
    <source>
        <dbReference type="Proteomes" id="UP000320085"/>
    </source>
</evidence>
<dbReference type="RefSeq" id="WP_141820205.1">
    <property type="nucleotide sequence ID" value="NZ_BAAAQC010000016.1"/>
</dbReference>
<feature type="transmembrane region" description="Helical" evidence="1">
    <location>
        <begin position="138"/>
        <end position="162"/>
    </location>
</feature>
<protein>
    <recommendedName>
        <fullName evidence="4">DUF4386 family protein</fullName>
    </recommendedName>
</protein>
<dbReference type="OrthoDB" id="3381134at2"/>
<evidence type="ECO:0008006" key="4">
    <source>
        <dbReference type="Google" id="ProtNLM"/>
    </source>
</evidence>
<proteinExistence type="predicted"/>